<reference evidence="2 3" key="1">
    <citation type="journal article" date="2016" name="Genome Announc.">
        <title>Paenibacillus larvae Phage Tripp Genome Has 378-Base-Pair Terminal Repeats.</title>
        <authorList>
            <person name="Abraham J."/>
            <person name="Bousquet A.C."/>
            <person name="Bruff E."/>
            <person name="Carson N."/>
            <person name="Clark A."/>
            <person name="Connell A."/>
            <person name="Davis Z."/>
            <person name="Dums J."/>
            <person name="Everington C."/>
            <person name="Groth A."/>
            <person name="Hawes N."/>
            <person name="McArthur N."/>
            <person name="McKenney C."/>
            <person name="Oufkir A."/>
            <person name="Pearce B."/>
            <person name="Rampal S."/>
            <person name="Rozier H."/>
            <person name="Schaff J."/>
            <person name="Slehria T."/>
            <person name="Carson S."/>
            <person name="Miller E.S."/>
        </authorList>
    </citation>
    <scope>NUCLEOTIDE SEQUENCE [LARGE SCALE GENOMIC DNA]</scope>
</reference>
<proteinExistence type="predicted"/>
<evidence type="ECO:0000313" key="2">
    <source>
        <dbReference type="EMBL" id="ALH46426.1"/>
    </source>
</evidence>
<gene>
    <name evidence="2" type="ORF">TRIPP_53</name>
</gene>
<dbReference type="GeneID" id="26637011"/>
<keyword evidence="2" id="KW-0547">Nucleotide-binding</keyword>
<protein>
    <submittedName>
        <fullName evidence="2">Helicase</fullName>
    </submittedName>
</protein>
<dbReference type="GO" id="GO:0004386">
    <property type="term" value="F:helicase activity"/>
    <property type="evidence" value="ECO:0007669"/>
    <property type="project" value="UniProtKB-KW"/>
</dbReference>
<keyword evidence="2" id="KW-0067">ATP-binding</keyword>
<dbReference type="RefSeq" id="YP_009210573.1">
    <property type="nucleotide sequence ID" value="NC_028930.1"/>
</dbReference>
<dbReference type="KEGG" id="vg:26637011"/>
<dbReference type="OrthoDB" id="2478at10239"/>
<dbReference type="InterPro" id="IPR027417">
    <property type="entry name" value="P-loop_NTPase"/>
</dbReference>
<organism evidence="2 3">
    <name type="scientific">Paenibacillus phage Tripp</name>
    <dbReference type="NCBI Taxonomy" id="1718161"/>
    <lineage>
        <taxon>Viruses</taxon>
        <taxon>Duplodnaviria</taxon>
        <taxon>Heunggongvirae</taxon>
        <taxon>Uroviricota</taxon>
        <taxon>Caudoviricetes</taxon>
        <taxon>Halcyonevirus</taxon>
        <taxon>Halcyonevirus tripp</taxon>
    </lineage>
</organism>
<feature type="domain" description="SF4 helicase" evidence="1">
    <location>
        <begin position="171"/>
        <end position="242"/>
    </location>
</feature>
<dbReference type="EMBL" id="KT755656">
    <property type="protein sequence ID" value="ALH46426.1"/>
    <property type="molecule type" value="Genomic_DNA"/>
</dbReference>
<evidence type="ECO:0000313" key="3">
    <source>
        <dbReference type="Proteomes" id="UP000204254"/>
    </source>
</evidence>
<evidence type="ECO:0000259" key="1">
    <source>
        <dbReference type="Pfam" id="PF03796"/>
    </source>
</evidence>
<keyword evidence="3" id="KW-1185">Reference proteome</keyword>
<dbReference type="Pfam" id="PF03796">
    <property type="entry name" value="DnaB_C"/>
    <property type="match status" value="1"/>
</dbReference>
<keyword evidence="2" id="KW-0347">Helicase</keyword>
<dbReference type="Proteomes" id="UP000204254">
    <property type="component" value="Segment"/>
</dbReference>
<keyword evidence="2" id="KW-0378">Hydrolase</keyword>
<accession>A0A0N9SIP5</accession>
<sequence>MSVHGEQLLSKIIDGNNVLALKKYGIERYHFATEAERAAYDFIVRYASKNEGNAPSYATYVSACPDVAYIPDVSDSYEYLTWELKDRAGKKMVADLFNPAKGKRTSQVEEKFSELSFDEFVAWFTKESDRIKETLNIGTGTKIGRTLDEMSADFLREYKRREAGKSFRLWKTPFEALDREIGGFYSGDIYGIMAESGRGKTYLLIAIVDKLLRQGASVLVKSYEVKEYVWLARLISVATAVDGLFKDEETQTPLGIPNKAILSGKLEDFVRENFEDVVSKLADYYPGKLYFQGKGGSELTRTLDDLERELQTTKVDVVILDPFYGLSDVYGRNANKTAGGAAEYAASRFERIVGENDVVGFYSIQATVEKKRLDEEEQRELKTPKRDQVKTTKRLLDIATVLLGFDSIEKEGVAALGIEKGRNGGEDFRLDLVALLDYGVLREFPKAEQAAEQFTGVF</sequence>
<dbReference type="InterPro" id="IPR007694">
    <property type="entry name" value="DNA_helicase_DnaB-like_C"/>
</dbReference>
<dbReference type="Gene3D" id="3.40.50.300">
    <property type="entry name" value="P-loop containing nucleotide triphosphate hydrolases"/>
    <property type="match status" value="1"/>
</dbReference>
<dbReference type="SUPFAM" id="SSF52540">
    <property type="entry name" value="P-loop containing nucleoside triphosphate hydrolases"/>
    <property type="match status" value="1"/>
</dbReference>
<name>A0A0N9SIP5_9CAUD</name>